<dbReference type="GO" id="GO:0003887">
    <property type="term" value="F:DNA-directed DNA polymerase activity"/>
    <property type="evidence" value="ECO:0007669"/>
    <property type="project" value="UniProtKB-KW"/>
</dbReference>
<keyword evidence="4 20" id="KW-0004">4Fe-4S</keyword>
<dbReference type="GO" id="GO:0000166">
    <property type="term" value="F:nucleotide binding"/>
    <property type="evidence" value="ECO:0007669"/>
    <property type="project" value="InterPro"/>
</dbReference>
<evidence type="ECO:0000259" key="22">
    <source>
        <dbReference type="Pfam" id="PF00136"/>
    </source>
</evidence>
<dbReference type="CDD" id="cd05534">
    <property type="entry name" value="POLBc_zeta"/>
    <property type="match status" value="1"/>
</dbReference>
<comment type="cofactor">
    <cofactor evidence="1 20">
        <name>[4Fe-4S] cluster</name>
        <dbReference type="ChEBI" id="CHEBI:49883"/>
    </cofactor>
</comment>
<dbReference type="EC" id="2.7.7.7" evidence="20"/>
<dbReference type="Pfam" id="PF03104">
    <property type="entry name" value="DNA_pol_B_exo1"/>
    <property type="match status" value="1"/>
</dbReference>
<dbReference type="Gene3D" id="3.30.420.10">
    <property type="entry name" value="Ribonuclease H-like superfamily/Ribonuclease H"/>
    <property type="match status" value="1"/>
</dbReference>
<feature type="domain" description="DNA polymerase zeta catalytic subunit N-terminal" evidence="26">
    <location>
        <begin position="30"/>
        <end position="83"/>
    </location>
</feature>
<dbReference type="GO" id="GO:0051539">
    <property type="term" value="F:4 iron, 4 sulfur cluster binding"/>
    <property type="evidence" value="ECO:0007669"/>
    <property type="project" value="UniProtKB-KW"/>
</dbReference>
<evidence type="ECO:0000256" key="16">
    <source>
        <dbReference type="ARBA" id="ARBA00023204"/>
    </source>
</evidence>
<keyword evidence="8 20" id="KW-0479">Metal-binding</keyword>
<keyword evidence="10 20" id="KW-0863">Zinc-finger</keyword>
<name>A0A9P8Q0L2_WICPI</name>
<keyword evidence="28" id="KW-1185">Reference proteome</keyword>
<dbReference type="SUPFAM" id="SSF53098">
    <property type="entry name" value="Ribonuclease H-like"/>
    <property type="match status" value="1"/>
</dbReference>
<keyword evidence="11 20" id="KW-0862">Zinc</keyword>
<keyword evidence="5 20" id="KW-0808">Transferase</keyword>
<comment type="subunit">
    <text evidence="19">Forms DNA polymerase zeta with REV7.</text>
</comment>
<organism evidence="27 28">
    <name type="scientific">Wickerhamomyces pijperi</name>
    <name type="common">Yeast</name>
    <name type="synonym">Pichia pijperi</name>
    <dbReference type="NCBI Taxonomy" id="599730"/>
    <lineage>
        <taxon>Eukaryota</taxon>
        <taxon>Fungi</taxon>
        <taxon>Dikarya</taxon>
        <taxon>Ascomycota</taxon>
        <taxon>Saccharomycotina</taxon>
        <taxon>Saccharomycetes</taxon>
        <taxon>Phaffomycetales</taxon>
        <taxon>Wickerhamomycetaceae</taxon>
        <taxon>Wickerhamomyces</taxon>
    </lineage>
</organism>
<evidence type="ECO:0000256" key="11">
    <source>
        <dbReference type="ARBA" id="ARBA00022833"/>
    </source>
</evidence>
<feature type="domain" description="DNA polymerase delta/zeta catalytic subunit N-terminal" evidence="25">
    <location>
        <begin position="84"/>
        <end position="173"/>
    </location>
</feature>
<feature type="domain" description="DNA-directed DNA polymerase family B exonuclease" evidence="23">
    <location>
        <begin position="682"/>
        <end position="807"/>
    </location>
</feature>
<dbReference type="OrthoDB" id="2414538at2759"/>
<dbReference type="InterPro" id="IPR023211">
    <property type="entry name" value="DNA_pol_palm_dom_sf"/>
</dbReference>
<dbReference type="Gene3D" id="3.90.1600.10">
    <property type="entry name" value="Palm domain of DNA polymerase"/>
    <property type="match status" value="1"/>
</dbReference>
<protein>
    <recommendedName>
        <fullName evidence="20">DNA polymerase</fullName>
        <ecNumber evidence="20">2.7.7.7</ecNumber>
    </recommendedName>
</protein>
<dbReference type="GO" id="GO:0005634">
    <property type="term" value="C:nucleus"/>
    <property type="evidence" value="ECO:0007669"/>
    <property type="project" value="UniProtKB-SubCell"/>
</dbReference>
<evidence type="ECO:0000256" key="8">
    <source>
        <dbReference type="ARBA" id="ARBA00022723"/>
    </source>
</evidence>
<comment type="caution">
    <text evidence="27">The sequence shown here is derived from an EMBL/GenBank/DDBJ whole genome shotgun (WGS) entry which is preliminary data.</text>
</comment>
<dbReference type="InterPro" id="IPR030559">
    <property type="entry name" value="PolZ_Rev3"/>
</dbReference>
<dbReference type="GO" id="GO:0008270">
    <property type="term" value="F:zinc ion binding"/>
    <property type="evidence" value="ECO:0007669"/>
    <property type="project" value="UniProtKB-KW"/>
</dbReference>
<dbReference type="EMBL" id="JAEUBG010004706">
    <property type="protein sequence ID" value="KAH3680624.1"/>
    <property type="molecule type" value="Genomic_DNA"/>
</dbReference>
<evidence type="ECO:0000313" key="27">
    <source>
        <dbReference type="EMBL" id="KAH3680624.1"/>
    </source>
</evidence>
<dbReference type="SMART" id="SM00486">
    <property type="entry name" value="POLBc"/>
    <property type="match status" value="1"/>
</dbReference>
<proteinExistence type="inferred from homology"/>
<dbReference type="GO" id="GO:0006260">
    <property type="term" value="P:DNA replication"/>
    <property type="evidence" value="ECO:0007669"/>
    <property type="project" value="UniProtKB-KW"/>
</dbReference>
<dbReference type="Pfam" id="PF00136">
    <property type="entry name" value="DNA_pol_B"/>
    <property type="match status" value="1"/>
</dbReference>
<dbReference type="InterPro" id="IPR042087">
    <property type="entry name" value="DNA_pol_B_thumb"/>
</dbReference>
<dbReference type="FunFam" id="1.10.132.60:FF:000007">
    <property type="entry name" value="DNA polymerase"/>
    <property type="match status" value="1"/>
</dbReference>
<keyword evidence="7 20" id="KW-0235">DNA replication</keyword>
<evidence type="ECO:0000259" key="25">
    <source>
        <dbReference type="Pfam" id="PF24055"/>
    </source>
</evidence>
<dbReference type="GO" id="GO:0016035">
    <property type="term" value="C:zeta DNA polymerase complex"/>
    <property type="evidence" value="ECO:0007669"/>
    <property type="project" value="InterPro"/>
</dbReference>
<dbReference type="InterPro" id="IPR025687">
    <property type="entry name" value="Znf-C4pol"/>
</dbReference>
<evidence type="ECO:0000256" key="6">
    <source>
        <dbReference type="ARBA" id="ARBA00022695"/>
    </source>
</evidence>
<dbReference type="InterPro" id="IPR043502">
    <property type="entry name" value="DNA/RNA_pol_sf"/>
</dbReference>
<evidence type="ECO:0000256" key="10">
    <source>
        <dbReference type="ARBA" id="ARBA00022771"/>
    </source>
</evidence>
<evidence type="ECO:0000259" key="26">
    <source>
        <dbReference type="Pfam" id="PF24065"/>
    </source>
</evidence>
<dbReference type="Pfam" id="PF24065">
    <property type="entry name" value="REV3_N"/>
    <property type="match status" value="1"/>
</dbReference>
<dbReference type="InterPro" id="IPR056447">
    <property type="entry name" value="REV3_N"/>
</dbReference>
<dbReference type="Pfam" id="PF14260">
    <property type="entry name" value="zf-C4pol"/>
    <property type="match status" value="1"/>
</dbReference>
<gene>
    <name evidence="27" type="ORF">WICPIJ_008195</name>
</gene>
<keyword evidence="6 20" id="KW-0548">Nucleotidyltransferase</keyword>
<feature type="compositionally biased region" description="Acidic residues" evidence="21">
    <location>
        <begin position="398"/>
        <end position="436"/>
    </location>
</feature>
<evidence type="ECO:0000259" key="24">
    <source>
        <dbReference type="Pfam" id="PF14260"/>
    </source>
</evidence>
<keyword evidence="14 20" id="KW-0411">Iron-sulfur</keyword>
<dbReference type="InterPro" id="IPR056435">
    <property type="entry name" value="DPOD/Z_N"/>
</dbReference>
<evidence type="ECO:0000256" key="7">
    <source>
        <dbReference type="ARBA" id="ARBA00022705"/>
    </source>
</evidence>
<dbReference type="InterPro" id="IPR006134">
    <property type="entry name" value="DNA-dir_DNA_pol_B_multi_dom"/>
</dbReference>
<comment type="catalytic activity">
    <reaction evidence="18 20">
        <text>DNA(n) + a 2'-deoxyribonucleoside 5'-triphosphate = DNA(n+1) + diphosphate</text>
        <dbReference type="Rhea" id="RHEA:22508"/>
        <dbReference type="Rhea" id="RHEA-COMP:17339"/>
        <dbReference type="Rhea" id="RHEA-COMP:17340"/>
        <dbReference type="ChEBI" id="CHEBI:33019"/>
        <dbReference type="ChEBI" id="CHEBI:61560"/>
        <dbReference type="ChEBI" id="CHEBI:173112"/>
        <dbReference type="EC" id="2.7.7.7"/>
    </reaction>
</comment>
<keyword evidence="17 20" id="KW-0539">Nucleus</keyword>
<dbReference type="Gene3D" id="1.10.132.60">
    <property type="entry name" value="DNA polymerase family B, C-terminal domain"/>
    <property type="match status" value="1"/>
</dbReference>
<evidence type="ECO:0000256" key="12">
    <source>
        <dbReference type="ARBA" id="ARBA00022932"/>
    </source>
</evidence>
<dbReference type="FunFam" id="1.10.287.690:FF:000002">
    <property type="entry name" value="DNA polymerase zeta"/>
    <property type="match status" value="1"/>
</dbReference>
<comment type="subcellular location">
    <subcellularLocation>
        <location evidence="2 20">Nucleus</location>
    </subcellularLocation>
</comment>
<feature type="domain" description="DNA-directed DNA polymerase family B multifunctional" evidence="22">
    <location>
        <begin position="889"/>
        <end position="1329"/>
    </location>
</feature>
<dbReference type="Gene3D" id="3.30.342.10">
    <property type="entry name" value="DNA Polymerase, chain B, domain 1"/>
    <property type="match status" value="1"/>
</dbReference>
<keyword evidence="12 20" id="KW-0239">DNA-directed DNA polymerase</keyword>
<dbReference type="InterPro" id="IPR017964">
    <property type="entry name" value="DNA-dir_DNA_pol_B_CS"/>
</dbReference>
<accession>A0A9P8Q0L2</accession>
<feature type="region of interest" description="Disordered" evidence="21">
    <location>
        <begin position="385"/>
        <end position="456"/>
    </location>
</feature>
<evidence type="ECO:0000256" key="4">
    <source>
        <dbReference type="ARBA" id="ARBA00022485"/>
    </source>
</evidence>
<feature type="domain" description="C4-type zinc-finger of DNA polymerase delta" evidence="24">
    <location>
        <begin position="1365"/>
        <end position="1432"/>
    </location>
</feature>
<evidence type="ECO:0000256" key="5">
    <source>
        <dbReference type="ARBA" id="ARBA00022679"/>
    </source>
</evidence>
<dbReference type="InterPro" id="IPR006133">
    <property type="entry name" value="DNA-dir_DNA_pol_B_exonuc"/>
</dbReference>
<dbReference type="PROSITE" id="PS00116">
    <property type="entry name" value="DNA_POLYMERASE_B"/>
    <property type="match status" value="1"/>
</dbReference>
<dbReference type="CDD" id="cd05778">
    <property type="entry name" value="DNA_polB_zeta_exo"/>
    <property type="match status" value="1"/>
</dbReference>
<evidence type="ECO:0000256" key="15">
    <source>
        <dbReference type="ARBA" id="ARBA00023125"/>
    </source>
</evidence>
<reference evidence="27" key="2">
    <citation type="submission" date="2021-01" db="EMBL/GenBank/DDBJ databases">
        <authorList>
            <person name="Schikora-Tamarit M.A."/>
        </authorList>
    </citation>
    <scope>NUCLEOTIDE SEQUENCE</scope>
    <source>
        <strain evidence="27">CBS2887</strain>
    </source>
</reference>
<dbReference type="Pfam" id="PF24055">
    <property type="entry name" value="POL3_N"/>
    <property type="match status" value="1"/>
</dbReference>
<evidence type="ECO:0000256" key="17">
    <source>
        <dbReference type="ARBA" id="ARBA00023242"/>
    </source>
</evidence>
<dbReference type="Gene3D" id="1.10.287.690">
    <property type="entry name" value="Helix hairpin bin"/>
    <property type="match status" value="1"/>
</dbReference>
<evidence type="ECO:0000259" key="23">
    <source>
        <dbReference type="Pfam" id="PF03104"/>
    </source>
</evidence>
<evidence type="ECO:0000256" key="18">
    <source>
        <dbReference type="ARBA" id="ARBA00049244"/>
    </source>
</evidence>
<dbReference type="SUPFAM" id="SSF56672">
    <property type="entry name" value="DNA/RNA polymerases"/>
    <property type="match status" value="1"/>
</dbReference>
<reference evidence="27" key="1">
    <citation type="journal article" date="2021" name="Open Biol.">
        <title>Shared evolutionary footprints suggest mitochondrial oxidative damage underlies multiple complex I losses in fungi.</title>
        <authorList>
            <person name="Schikora-Tamarit M.A."/>
            <person name="Marcet-Houben M."/>
            <person name="Nosek J."/>
            <person name="Gabaldon T."/>
        </authorList>
    </citation>
    <scope>NUCLEOTIDE SEQUENCE</scope>
    <source>
        <strain evidence="27">CBS2887</strain>
    </source>
</reference>
<keyword evidence="9" id="KW-0227">DNA damage</keyword>
<evidence type="ECO:0000256" key="2">
    <source>
        <dbReference type="ARBA" id="ARBA00004123"/>
    </source>
</evidence>
<evidence type="ECO:0000256" key="1">
    <source>
        <dbReference type="ARBA" id="ARBA00001966"/>
    </source>
</evidence>
<dbReference type="GO" id="GO:0042276">
    <property type="term" value="P:error-prone translesion synthesis"/>
    <property type="evidence" value="ECO:0007669"/>
    <property type="project" value="TreeGrafter"/>
</dbReference>
<dbReference type="InterPro" id="IPR012337">
    <property type="entry name" value="RNaseH-like_sf"/>
</dbReference>
<dbReference type="Proteomes" id="UP000774326">
    <property type="component" value="Unassembled WGS sequence"/>
</dbReference>
<evidence type="ECO:0000256" key="21">
    <source>
        <dbReference type="SAM" id="MobiDB-lite"/>
    </source>
</evidence>
<dbReference type="InterPro" id="IPR006172">
    <property type="entry name" value="DNA-dir_DNA_pol_B"/>
</dbReference>
<evidence type="ECO:0000256" key="20">
    <source>
        <dbReference type="RuleBase" id="RU000442"/>
    </source>
</evidence>
<dbReference type="PANTHER" id="PTHR45812:SF1">
    <property type="entry name" value="DNA POLYMERASE ZETA CATALYTIC SUBUNIT"/>
    <property type="match status" value="1"/>
</dbReference>
<dbReference type="InterPro" id="IPR036397">
    <property type="entry name" value="RNaseH_sf"/>
</dbReference>
<keyword evidence="15 20" id="KW-0238">DNA-binding</keyword>
<evidence type="ECO:0000256" key="19">
    <source>
        <dbReference type="ARBA" id="ARBA00066055"/>
    </source>
</evidence>
<evidence type="ECO:0000256" key="9">
    <source>
        <dbReference type="ARBA" id="ARBA00022763"/>
    </source>
</evidence>
<evidence type="ECO:0000256" key="13">
    <source>
        <dbReference type="ARBA" id="ARBA00023004"/>
    </source>
</evidence>
<evidence type="ECO:0000256" key="3">
    <source>
        <dbReference type="ARBA" id="ARBA00005755"/>
    </source>
</evidence>
<sequence length="1455" mass="167882">MNNQSHDTEAKTKPIFATLQSTADENDTTFKVQINSFDSYQNTSTQFDRISAPLNENLSYYHVPTLRVFGSIPTNDKILVHIHGVFPYIYIPYFEMDCLKLQLLIEKKVAESLQRDTKGSRKTNGSDQEKQGKEEITQLKYVAHVSVCKGVPFYGFHVGYQKFFKVYLLNPSYRNRVSDLCRDGRLTGSSLTVYEGHLPYGLQFMKDFNLFGCGWLRCENLWIRKPILFDWDLKTDELTEYMMGYPTDNLERVGTSALEIDVLAQDIVNRRDLRERDIHYDFTEKLNPAEERETYIQSTKDLWRDGEFQRRLKGKPSYSRPDNIQRSFKEDDWVEGKQNRSLFDYVKTLGLDPSKHLNFENYIPNKDRYPEVPTIFQSTLELSYTPDLNRPSSQAANEELEEGEESEIEEPYERDESEDENEGQDAEEEEEGDEQDPIAPKFFENENEKPSTDLSLGDSIMNIDQISSANNSIQPEVSIGNISDIQLTQQFAKQGINKKRLFSQAFRFDRTISSVSSSQTADDIRPLLAGKSRYEYDIIPPSQTLDDFEEYGLPKNEYNDPFYMEEPPKPFISGNKMFKLESKLLQGIPEMTINDEGNGLGIQISKSRSKKFKKWRYIKDPPTFEEVQQTSILNSKSTQTALSQHYKFFTQRTNERRPDGFNNLTVLIVEVFVKTRGNFKADPTSDEIVGIFWRFMDGGQREQGCFLNNPKQSQTFIDRTTVFQNDELAMLEAFAKFTLKVDPDILAGYEVHNSSWGYIIDRSRAAYSFDMMNEISRVTFKSHSKMGDHWGYTHSSSIKICGRHVINIWRPLKELKLSKNTIEYAAFHLLHLRISYLSERSLTELFEVDMFQVLEYFMQRCDIDAQLIEKAELIVQAAEEARLIGIDFFDVYYRGSQFKVESLMSRISKAENFLLSSPSKKQVRNQKPLECIPLVMEPASAYYKSPLVVLDFQSLYPSVIIAYNYCYSTILGRLRNYSDKSGNPIGTGKVRHPQGLLKLLEEDVNLSPNGLMFVNASVRKSLLAKMLEDLLDTRQMVKATMKFLDENLKQLYNNRQLALKLTANVTYGYTSASFSGRMPCSDIADAIVQTGRETLEKAVEMIESDPKWGAKVVYGDTDSLFVYLPGKSMEEAFRMGREMADHVTSKNPDPITLKFEKVYHPAILMAKKRYVGYSYEHEDQQVPKFDAKGIETVRRDGHPAQQYIVEQSLRKLFETQNITEVKSFVTNQFSKILSNNISIQDFSFARAIKMGRYKNPPPGAIVSAKKMEQDSRSEPQYKERVPYLIIEKPGAILRDRAVSPEDFIKFNHKLDATYYIVKTLIPPLQRIFNLLGVDVLPWYNDLPKRANSARNELDKSKGLFKEQVCLSCGRNARGGPLCVPCKRDELQTILNLRSRLKSVELKLYQLSVTCHECSGDKSRLCESQDCPVYYRKVRERAKLDHLICEREDIQSVLEW</sequence>
<dbReference type="GO" id="GO:0000724">
    <property type="term" value="P:double-strand break repair via homologous recombination"/>
    <property type="evidence" value="ECO:0007669"/>
    <property type="project" value="TreeGrafter"/>
</dbReference>
<evidence type="ECO:0000256" key="14">
    <source>
        <dbReference type="ARBA" id="ARBA00023014"/>
    </source>
</evidence>
<evidence type="ECO:0000313" key="28">
    <source>
        <dbReference type="Proteomes" id="UP000774326"/>
    </source>
</evidence>
<dbReference type="PANTHER" id="PTHR45812">
    <property type="entry name" value="DNA POLYMERASE ZETA CATALYTIC SUBUNIT"/>
    <property type="match status" value="1"/>
</dbReference>
<dbReference type="GO" id="GO:0003677">
    <property type="term" value="F:DNA binding"/>
    <property type="evidence" value="ECO:0007669"/>
    <property type="project" value="UniProtKB-KW"/>
</dbReference>
<keyword evidence="16" id="KW-0234">DNA repair</keyword>
<dbReference type="PRINTS" id="PR00106">
    <property type="entry name" value="DNAPOLB"/>
</dbReference>
<comment type="similarity">
    <text evidence="3 20">Belongs to the DNA polymerase type-B family.</text>
</comment>
<keyword evidence="13 20" id="KW-0408">Iron</keyword>